<dbReference type="Proteomes" id="UP001586593">
    <property type="component" value="Unassembled WGS sequence"/>
</dbReference>
<protein>
    <submittedName>
        <fullName evidence="1">Uncharacterized protein</fullName>
    </submittedName>
</protein>
<keyword evidence="2" id="KW-1185">Reference proteome</keyword>
<dbReference type="SUPFAM" id="SSF48452">
    <property type="entry name" value="TPR-like"/>
    <property type="match status" value="1"/>
</dbReference>
<dbReference type="Gene3D" id="1.25.40.10">
    <property type="entry name" value="Tetratricopeptide repeat domain"/>
    <property type="match status" value="1"/>
</dbReference>
<proteinExistence type="predicted"/>
<reference evidence="1 2" key="1">
    <citation type="journal article" date="2024" name="Commun. Biol.">
        <title>Comparative genomic analysis of thermophilic fungi reveals convergent evolutionary adaptations and gene losses.</title>
        <authorList>
            <person name="Steindorff A.S."/>
            <person name="Aguilar-Pontes M.V."/>
            <person name="Robinson A.J."/>
            <person name="Andreopoulos B."/>
            <person name="LaButti K."/>
            <person name="Kuo A."/>
            <person name="Mondo S."/>
            <person name="Riley R."/>
            <person name="Otillar R."/>
            <person name="Haridas S."/>
            <person name="Lipzen A."/>
            <person name="Grimwood J."/>
            <person name="Schmutz J."/>
            <person name="Clum A."/>
            <person name="Reid I.D."/>
            <person name="Moisan M.C."/>
            <person name="Butler G."/>
            <person name="Nguyen T.T.M."/>
            <person name="Dewar K."/>
            <person name="Conant G."/>
            <person name="Drula E."/>
            <person name="Henrissat B."/>
            <person name="Hansel C."/>
            <person name="Singer S."/>
            <person name="Hutchinson M.I."/>
            <person name="de Vries R.P."/>
            <person name="Natvig D.O."/>
            <person name="Powell A.J."/>
            <person name="Tsang A."/>
            <person name="Grigoriev I.V."/>
        </authorList>
    </citation>
    <scope>NUCLEOTIDE SEQUENCE [LARGE SCALE GENOMIC DNA]</scope>
    <source>
        <strain evidence="1 2">ATCC 24622</strain>
    </source>
</reference>
<dbReference type="InterPro" id="IPR011990">
    <property type="entry name" value="TPR-like_helical_dom_sf"/>
</dbReference>
<organism evidence="1 2">
    <name type="scientific">Phialemonium thermophilum</name>
    <dbReference type="NCBI Taxonomy" id="223376"/>
    <lineage>
        <taxon>Eukaryota</taxon>
        <taxon>Fungi</taxon>
        <taxon>Dikarya</taxon>
        <taxon>Ascomycota</taxon>
        <taxon>Pezizomycotina</taxon>
        <taxon>Sordariomycetes</taxon>
        <taxon>Sordariomycetidae</taxon>
        <taxon>Cephalothecales</taxon>
        <taxon>Cephalothecaceae</taxon>
        <taxon>Phialemonium</taxon>
    </lineage>
</organism>
<sequence length="269" mass="31685">MLAVLSRLERRGQRDTLNIFRKYLLSRAHSLDKTASKLPVVLQRLARLDVARYDELFPRLFDLLIEQADQLFGCGSDLSLETYWQRYGAFVVRESTAEQVRSIQKENDKIPRDAPPRPWILRQRRLYAWKISQMERDRGRFDAAQEALRTVEHTYKDPADRVDESRHWLFAAVIEERRGDPAAAEKYHRLALQKSMQGKDEDAVQYSLFRLTQLLDKLGRDAEAERVREYGKQRISELVAHVQWDWQEFQRRTAVEDISIPTPESVVED</sequence>
<gene>
    <name evidence="1" type="ORF">VTK73DRAFT_623</name>
</gene>
<evidence type="ECO:0000313" key="2">
    <source>
        <dbReference type="Proteomes" id="UP001586593"/>
    </source>
</evidence>
<dbReference type="EMBL" id="JAZHXJ010001123">
    <property type="protein sequence ID" value="KAL1845362.1"/>
    <property type="molecule type" value="Genomic_DNA"/>
</dbReference>
<evidence type="ECO:0000313" key="1">
    <source>
        <dbReference type="EMBL" id="KAL1845362.1"/>
    </source>
</evidence>
<accession>A0ABR3VUR3</accession>
<comment type="caution">
    <text evidence="1">The sequence shown here is derived from an EMBL/GenBank/DDBJ whole genome shotgun (WGS) entry which is preliminary data.</text>
</comment>
<name>A0ABR3VUR3_9PEZI</name>